<evidence type="ECO:0000256" key="1">
    <source>
        <dbReference type="ARBA" id="ARBA00000900"/>
    </source>
</evidence>
<keyword evidence="8" id="KW-0833">Ubl conjugation pathway</keyword>
<organism evidence="14">
    <name type="scientific">Graphocephala atropunctata</name>
    <dbReference type="NCBI Taxonomy" id="36148"/>
    <lineage>
        <taxon>Eukaryota</taxon>
        <taxon>Metazoa</taxon>
        <taxon>Ecdysozoa</taxon>
        <taxon>Arthropoda</taxon>
        <taxon>Hexapoda</taxon>
        <taxon>Insecta</taxon>
        <taxon>Pterygota</taxon>
        <taxon>Neoptera</taxon>
        <taxon>Paraneoptera</taxon>
        <taxon>Hemiptera</taxon>
        <taxon>Auchenorrhyncha</taxon>
        <taxon>Membracoidea</taxon>
        <taxon>Cicadellidae</taxon>
        <taxon>Cicadellinae</taxon>
        <taxon>Cicadellini</taxon>
        <taxon>Graphocephala</taxon>
    </lineage>
</organism>
<evidence type="ECO:0000256" key="4">
    <source>
        <dbReference type="ARBA" id="ARBA00012483"/>
    </source>
</evidence>
<accession>A0A1B6M0V9</accession>
<protein>
    <recommendedName>
        <fullName evidence="4">RING-type E3 ubiquitin transferase</fullName>
        <ecNumber evidence="4">2.3.2.27</ecNumber>
    </recommendedName>
</protein>
<keyword evidence="11" id="KW-0472">Membrane</keyword>
<dbReference type="AlphaFoldDB" id="A0A1B6M0V9"/>
<dbReference type="InterPro" id="IPR049548">
    <property type="entry name" value="Sina-like_RING"/>
</dbReference>
<keyword evidence="7 10" id="KW-0863">Zinc-finger</keyword>
<dbReference type="SUPFAM" id="SSF57850">
    <property type="entry name" value="RING/U-box"/>
    <property type="match status" value="1"/>
</dbReference>
<feature type="domain" description="RING-type" evidence="12">
    <location>
        <begin position="64"/>
        <end position="99"/>
    </location>
</feature>
<sequence length="305" mass="34882">LVPCWRILGCLECCFIVLTVLCLFKLTACPYFTDCIAFQIHFLSSLSMEDYQNMLAAIEETAKCPVCLERVRSPTTLCNNGHAICRQCKQLQKVCPTCRAPFSRINPVFLNTLIELLPSQCRNSSRGCDKVLSMECLSDHELQCEYRLERCRVRGCSWHEEVTQLLDHVGAQHPESLLSPCTTTRVPDFIVSDEEYSASLVTLEDSLFWVYITNNFYKKQIPVFVQWVQRGVQVSRCSCDVRVVKDHFSFCYSQPVTTVEPVEVTLCSTLAKQFLVTPNSIFPNFVSSKYDVEIKFNLRIDCDNS</sequence>
<dbReference type="InterPro" id="IPR004162">
    <property type="entry name" value="SINA-like_animal"/>
</dbReference>
<evidence type="ECO:0000256" key="7">
    <source>
        <dbReference type="ARBA" id="ARBA00022771"/>
    </source>
</evidence>
<dbReference type="InterPro" id="IPR013010">
    <property type="entry name" value="Znf_SIAH"/>
</dbReference>
<dbReference type="GO" id="GO:0016567">
    <property type="term" value="P:protein ubiquitination"/>
    <property type="evidence" value="ECO:0007669"/>
    <property type="project" value="UniProtKB-UniPathway"/>
</dbReference>
<comment type="catalytic activity">
    <reaction evidence="1">
        <text>S-ubiquitinyl-[E2 ubiquitin-conjugating enzyme]-L-cysteine + [acceptor protein]-L-lysine = [E2 ubiquitin-conjugating enzyme]-L-cysteine + N(6)-ubiquitinyl-[acceptor protein]-L-lysine.</text>
        <dbReference type="EC" id="2.3.2.27"/>
    </reaction>
</comment>
<name>A0A1B6M0V9_9HEMI</name>
<dbReference type="UniPathway" id="UPA00143"/>
<keyword evidence="6" id="KW-0479">Metal-binding</keyword>
<dbReference type="PANTHER" id="PTHR45877:SF2">
    <property type="entry name" value="E3 UBIQUITIN-PROTEIN LIGASE SINA-RELATED"/>
    <property type="match status" value="1"/>
</dbReference>
<dbReference type="InterPro" id="IPR001841">
    <property type="entry name" value="Znf_RING"/>
</dbReference>
<evidence type="ECO:0000313" key="14">
    <source>
        <dbReference type="EMBL" id="JAT29555.1"/>
    </source>
</evidence>
<dbReference type="PANTHER" id="PTHR45877">
    <property type="entry name" value="E3 UBIQUITIN-PROTEIN LIGASE SIAH2"/>
    <property type="match status" value="1"/>
</dbReference>
<feature type="non-terminal residue" evidence="14">
    <location>
        <position position="1"/>
    </location>
</feature>
<dbReference type="GO" id="GO:0008270">
    <property type="term" value="F:zinc ion binding"/>
    <property type="evidence" value="ECO:0007669"/>
    <property type="project" value="UniProtKB-KW"/>
</dbReference>
<dbReference type="EMBL" id="GEBQ01010422">
    <property type="protein sequence ID" value="JAT29555.1"/>
    <property type="molecule type" value="Transcribed_RNA"/>
</dbReference>
<dbReference type="PROSITE" id="PS51081">
    <property type="entry name" value="ZF_SIAH"/>
    <property type="match status" value="1"/>
</dbReference>
<comment type="pathway">
    <text evidence="2">Protein modification; protein ubiquitination.</text>
</comment>
<evidence type="ECO:0000256" key="5">
    <source>
        <dbReference type="ARBA" id="ARBA00022679"/>
    </source>
</evidence>
<reference evidence="14" key="1">
    <citation type="submission" date="2015-11" db="EMBL/GenBank/DDBJ databases">
        <title>De novo transcriptome assembly of four potential Pierce s Disease insect vectors from Arizona vineyards.</title>
        <authorList>
            <person name="Tassone E.E."/>
        </authorList>
    </citation>
    <scope>NUCLEOTIDE SEQUENCE</scope>
</reference>
<dbReference type="InterPro" id="IPR013083">
    <property type="entry name" value="Znf_RING/FYVE/PHD"/>
</dbReference>
<dbReference type="PROSITE" id="PS50089">
    <property type="entry name" value="ZF_RING_2"/>
    <property type="match status" value="1"/>
</dbReference>
<evidence type="ECO:0000256" key="10">
    <source>
        <dbReference type="PROSITE-ProRule" id="PRU00455"/>
    </source>
</evidence>
<proteinExistence type="inferred from homology"/>
<comment type="similarity">
    <text evidence="3">Belongs to the SINA (Seven in absentia) family.</text>
</comment>
<gene>
    <name evidence="14" type="ORF">g.14680</name>
</gene>
<dbReference type="Pfam" id="PF21362">
    <property type="entry name" value="Sina_RING"/>
    <property type="match status" value="1"/>
</dbReference>
<dbReference type="GO" id="GO:0043161">
    <property type="term" value="P:proteasome-mediated ubiquitin-dependent protein catabolic process"/>
    <property type="evidence" value="ECO:0007669"/>
    <property type="project" value="TreeGrafter"/>
</dbReference>
<evidence type="ECO:0000256" key="6">
    <source>
        <dbReference type="ARBA" id="ARBA00022723"/>
    </source>
</evidence>
<keyword evidence="11" id="KW-0812">Transmembrane</keyword>
<keyword evidence="5" id="KW-0808">Transferase</keyword>
<evidence type="ECO:0000256" key="3">
    <source>
        <dbReference type="ARBA" id="ARBA00009119"/>
    </source>
</evidence>
<evidence type="ECO:0000256" key="2">
    <source>
        <dbReference type="ARBA" id="ARBA00004906"/>
    </source>
</evidence>
<dbReference type="GO" id="GO:0005737">
    <property type="term" value="C:cytoplasm"/>
    <property type="evidence" value="ECO:0007669"/>
    <property type="project" value="TreeGrafter"/>
</dbReference>
<evidence type="ECO:0000259" key="13">
    <source>
        <dbReference type="PROSITE" id="PS51081"/>
    </source>
</evidence>
<keyword evidence="9" id="KW-0862">Zinc</keyword>
<evidence type="ECO:0000256" key="11">
    <source>
        <dbReference type="SAM" id="Phobius"/>
    </source>
</evidence>
<evidence type="ECO:0000259" key="12">
    <source>
        <dbReference type="PROSITE" id="PS50089"/>
    </source>
</evidence>
<dbReference type="SUPFAM" id="SSF49599">
    <property type="entry name" value="TRAF domain-like"/>
    <property type="match status" value="1"/>
</dbReference>
<feature type="domain" description="SIAH-type" evidence="13">
    <location>
        <begin position="116"/>
        <end position="174"/>
    </location>
</feature>
<feature type="transmembrane region" description="Helical" evidence="11">
    <location>
        <begin position="7"/>
        <end position="26"/>
    </location>
</feature>
<evidence type="ECO:0000256" key="8">
    <source>
        <dbReference type="ARBA" id="ARBA00022786"/>
    </source>
</evidence>
<keyword evidence="11" id="KW-1133">Transmembrane helix</keyword>
<dbReference type="GO" id="GO:0031624">
    <property type="term" value="F:ubiquitin conjugating enzyme binding"/>
    <property type="evidence" value="ECO:0007669"/>
    <property type="project" value="TreeGrafter"/>
</dbReference>
<evidence type="ECO:0000256" key="9">
    <source>
        <dbReference type="ARBA" id="ARBA00022833"/>
    </source>
</evidence>
<dbReference type="GO" id="GO:0061630">
    <property type="term" value="F:ubiquitin protein ligase activity"/>
    <property type="evidence" value="ECO:0007669"/>
    <property type="project" value="UniProtKB-EC"/>
</dbReference>
<dbReference type="Gene3D" id="3.30.40.10">
    <property type="entry name" value="Zinc/RING finger domain, C3HC4 (zinc finger)"/>
    <property type="match status" value="2"/>
</dbReference>
<dbReference type="Pfam" id="PF21361">
    <property type="entry name" value="Sina_ZnF"/>
    <property type="match status" value="1"/>
</dbReference>
<dbReference type="EC" id="2.3.2.27" evidence="4"/>